<protein>
    <submittedName>
        <fullName evidence="4">Uncharacterized protein LOC116297176</fullName>
    </submittedName>
</protein>
<dbReference type="AlphaFoldDB" id="A0A6P8I0Z3"/>
<dbReference type="GeneID" id="116297176"/>
<keyword evidence="2" id="KW-0472">Membrane</keyword>
<keyword evidence="2" id="KW-1133">Transmembrane helix</keyword>
<dbReference type="Proteomes" id="UP000515163">
    <property type="component" value="Unplaced"/>
</dbReference>
<evidence type="ECO:0000313" key="4">
    <source>
        <dbReference type="RefSeq" id="XP_031561206.1"/>
    </source>
</evidence>
<gene>
    <name evidence="4" type="primary">LOC116297176</name>
</gene>
<dbReference type="OrthoDB" id="5990704at2759"/>
<evidence type="ECO:0000313" key="3">
    <source>
        <dbReference type="Proteomes" id="UP000515163"/>
    </source>
</evidence>
<keyword evidence="3" id="KW-1185">Reference proteome</keyword>
<proteinExistence type="predicted"/>
<feature type="region of interest" description="Disordered" evidence="1">
    <location>
        <begin position="359"/>
        <end position="386"/>
    </location>
</feature>
<organism evidence="3 4">
    <name type="scientific">Actinia tenebrosa</name>
    <name type="common">Australian red waratah sea anemone</name>
    <dbReference type="NCBI Taxonomy" id="6105"/>
    <lineage>
        <taxon>Eukaryota</taxon>
        <taxon>Metazoa</taxon>
        <taxon>Cnidaria</taxon>
        <taxon>Anthozoa</taxon>
        <taxon>Hexacorallia</taxon>
        <taxon>Actiniaria</taxon>
        <taxon>Actiniidae</taxon>
        <taxon>Actinia</taxon>
    </lineage>
</organism>
<dbReference type="InParanoid" id="A0A6P8I0Z3"/>
<feature type="compositionally biased region" description="Basic and acidic residues" evidence="1">
    <location>
        <begin position="85"/>
        <end position="99"/>
    </location>
</feature>
<feature type="transmembrane region" description="Helical" evidence="2">
    <location>
        <begin position="7"/>
        <end position="26"/>
    </location>
</feature>
<feature type="compositionally biased region" description="Basic residues" evidence="1">
    <location>
        <begin position="376"/>
        <end position="385"/>
    </location>
</feature>
<accession>A0A6P8I0Z3</accession>
<name>A0A6P8I0Z3_ACTTE</name>
<feature type="compositionally biased region" description="Polar residues" evidence="1">
    <location>
        <begin position="359"/>
        <end position="374"/>
    </location>
</feature>
<sequence>MKISTKFNLFIGFFFFFVFMAVFYSYCGGLNVCFTFPFLNGIRSGSVSKGKVLMTSYIIDENGESRDDASNTIYFYTKVKGKPHLPKETTRKPGDENNTRKKNGSSSNNPPSDITGKVALDILRKSNTSLEEANRELFREEKVDKQVDREDLIKSKPIPTQFTPITKNRGDLGIKYMQPRIHLIRKPPRKLRKIRINRLSKQGRIDKALEKKLERADAVMRMRKPGNEPHFSKMSHLRKKDLGKISVNQREEKNNFTNEAVNPLDVLKYRNESIVYAQRHSNEAEWRGNTSLTPKSSRHFKHNFKKSRLHVHENKTSPDEKRSNKIEKKAFHSENNLLEKKGNRFDAMKSLDSKLFTNKTEVSSQGNNMTSSGMVKTKRNKKKKIKVEEGSGINSNRSISTRELRRSIRNINDQHIKLALQSALNKDEQQLKNDVMRIKTSLEGNYRPFNLTRVLRELVTEAETPGEFSEKFARAKQELLLKRRNSDADKPLVRVKRLGRINNQSEKTLIRVKRLEDEDPNDLDNKLSLDGRLDRAKKI</sequence>
<reference evidence="4" key="1">
    <citation type="submission" date="2025-08" db="UniProtKB">
        <authorList>
            <consortium name="RefSeq"/>
        </authorList>
    </citation>
    <scope>IDENTIFICATION</scope>
</reference>
<keyword evidence="2" id="KW-0812">Transmembrane</keyword>
<dbReference type="RefSeq" id="XP_031561206.1">
    <property type="nucleotide sequence ID" value="XM_031705346.1"/>
</dbReference>
<evidence type="ECO:0000256" key="2">
    <source>
        <dbReference type="SAM" id="Phobius"/>
    </source>
</evidence>
<dbReference type="KEGG" id="aten:116297176"/>
<feature type="region of interest" description="Disordered" evidence="1">
    <location>
        <begin position="84"/>
        <end position="117"/>
    </location>
</feature>
<evidence type="ECO:0000256" key="1">
    <source>
        <dbReference type="SAM" id="MobiDB-lite"/>
    </source>
</evidence>